<dbReference type="InterPro" id="IPR002933">
    <property type="entry name" value="Peptidase_M20"/>
</dbReference>
<evidence type="ECO:0008006" key="4">
    <source>
        <dbReference type="Google" id="ProtNLM"/>
    </source>
</evidence>
<protein>
    <recommendedName>
        <fullName evidence="4">N-acyl-L-amino-acid amidohydrolase</fullName>
    </recommendedName>
</protein>
<evidence type="ECO:0000313" key="3">
    <source>
        <dbReference type="Proteomes" id="UP001331761"/>
    </source>
</evidence>
<evidence type="ECO:0000256" key="1">
    <source>
        <dbReference type="SAM" id="MobiDB-lite"/>
    </source>
</evidence>
<feature type="compositionally biased region" description="Basic and acidic residues" evidence="1">
    <location>
        <begin position="399"/>
        <end position="415"/>
    </location>
</feature>
<dbReference type="InterPro" id="IPR052083">
    <property type="entry name" value="Aminoacylase-1_M20A"/>
</dbReference>
<dbReference type="FunFam" id="3.40.630.10:FF:000019">
    <property type="entry name" value="Aminoacylase 1"/>
    <property type="match status" value="1"/>
</dbReference>
<keyword evidence="3" id="KW-1185">Reference proteome</keyword>
<dbReference type="Proteomes" id="UP001331761">
    <property type="component" value="Unassembled WGS sequence"/>
</dbReference>
<dbReference type="PANTHER" id="PTHR45892:SF1">
    <property type="entry name" value="AMINOACYLASE-1"/>
    <property type="match status" value="1"/>
</dbReference>
<gene>
    <name evidence="2" type="ORF">GCK32_000774</name>
</gene>
<feature type="region of interest" description="Disordered" evidence="1">
    <location>
        <begin position="344"/>
        <end position="449"/>
    </location>
</feature>
<accession>A0AAN8EXZ5</accession>
<dbReference type="Pfam" id="PF01546">
    <property type="entry name" value="Peptidase_M20"/>
    <property type="match status" value="1"/>
</dbReference>
<dbReference type="EMBL" id="WIXE01019113">
    <property type="protein sequence ID" value="KAK5970341.1"/>
    <property type="molecule type" value="Genomic_DNA"/>
</dbReference>
<evidence type="ECO:0000313" key="2">
    <source>
        <dbReference type="EMBL" id="KAK5970341.1"/>
    </source>
</evidence>
<dbReference type="Gene3D" id="1.10.150.900">
    <property type="match status" value="1"/>
</dbReference>
<feature type="region of interest" description="Disordered" evidence="1">
    <location>
        <begin position="585"/>
        <end position="623"/>
    </location>
</feature>
<dbReference type="GO" id="GO:0004046">
    <property type="term" value="F:aminoacylase activity"/>
    <property type="evidence" value="ECO:0007669"/>
    <property type="project" value="TreeGrafter"/>
</dbReference>
<comment type="caution">
    <text evidence="2">The sequence shown here is derived from an EMBL/GenBank/DDBJ whole genome shotgun (WGS) entry which is preliminary data.</text>
</comment>
<organism evidence="2 3">
    <name type="scientific">Trichostrongylus colubriformis</name>
    <name type="common">Black scour worm</name>
    <dbReference type="NCBI Taxonomy" id="6319"/>
    <lineage>
        <taxon>Eukaryota</taxon>
        <taxon>Metazoa</taxon>
        <taxon>Ecdysozoa</taxon>
        <taxon>Nematoda</taxon>
        <taxon>Chromadorea</taxon>
        <taxon>Rhabditida</taxon>
        <taxon>Rhabditina</taxon>
        <taxon>Rhabditomorpha</taxon>
        <taxon>Strongyloidea</taxon>
        <taxon>Trichostrongylidae</taxon>
        <taxon>Trichostrongylus</taxon>
    </lineage>
</organism>
<dbReference type="AlphaFoldDB" id="A0AAN8EXZ5"/>
<reference evidence="2 3" key="1">
    <citation type="submission" date="2019-10" db="EMBL/GenBank/DDBJ databases">
        <title>Assembly and Annotation for the nematode Trichostrongylus colubriformis.</title>
        <authorList>
            <person name="Martin J."/>
        </authorList>
    </citation>
    <scope>NUCLEOTIDE SEQUENCE [LARGE SCALE GENOMIC DNA]</scope>
    <source>
        <strain evidence="2">G859</strain>
        <tissue evidence="2">Whole worm</tissue>
    </source>
</reference>
<name>A0AAN8EXZ5_TRICO</name>
<sequence length="623" mass="71899">MWWIVRRDNHGPRGICPSVLTWEGWDPRVILIIFLRYRMAGEDIAVTKFREYLRVNTEQPTPDYAGCQKFLFDLADELGIARKAVEAVPGKPFIIMTIPGSQPELTSIVLYSHTDVVPTFKDRWTYDPYSAHKDEDGNIYGRGAQDMKCVGSQYFEAIRRHFQRGKKEWPRTIHIVWAPDEEIGAVDGMQKFVKMPEFRDLNMGFMLDEGLASETSTYKVYYAERNPWWIEVTCKGSPGHGSKFIENTATEKLILGSVLDIRIPPTADFDKMEERIASWCAKAGPDVDYEFILKTQISAVTPTTGDDPFWAAFEKSLTEEECKFDKEIFTGATDSRFVREVVMDEPPGSSEKEAKPNARDNPQLIRLKSLTKKTKPKTKTPRSKRRPFPPFPQRSPLSAEKKEPRMYLSDERSDENVSSGSQVSAKEGKSPETIRGHLEKTNKRNGDDELERRLEKLNKILQELKQEYKLQEYKKFQEDKIRRIRESVKTWEEKYEKRLTELESSMRRFAERCQVDKAELNDQISRVEEMSDTNVAMRQRIEKKLVVHGPTIHSESNQKLLTMTLNLVRGMLYYAAQIRDNWYPQAPSTSKIDAVPDSSKEVDEDEANDEKRTSVVKNKAAST</sequence>
<dbReference type="SUPFAM" id="SSF53187">
    <property type="entry name" value="Zn-dependent exopeptidases"/>
    <property type="match status" value="1"/>
</dbReference>
<feature type="compositionally biased region" description="Basic and acidic residues" evidence="1">
    <location>
        <begin position="426"/>
        <end position="449"/>
    </location>
</feature>
<proteinExistence type="predicted"/>
<dbReference type="Gene3D" id="3.40.630.10">
    <property type="entry name" value="Zn peptidases"/>
    <property type="match status" value="1"/>
</dbReference>
<dbReference type="PANTHER" id="PTHR45892">
    <property type="entry name" value="AMINOACYLASE-1"/>
    <property type="match status" value="1"/>
</dbReference>
<feature type="compositionally biased region" description="Basic residues" evidence="1">
    <location>
        <begin position="369"/>
        <end position="387"/>
    </location>
</feature>